<comment type="caution">
    <text evidence="1">The sequence shown here is derived from an EMBL/GenBank/DDBJ whole genome shotgun (WGS) entry which is preliminary data.</text>
</comment>
<evidence type="ECO:0000313" key="1">
    <source>
        <dbReference type="EMBL" id="TGO11609.1"/>
    </source>
</evidence>
<reference evidence="1 2" key="1">
    <citation type="submission" date="2017-12" db="EMBL/GenBank/DDBJ databases">
        <title>Comparative genomics of Botrytis spp.</title>
        <authorList>
            <person name="Valero-Jimenez C.A."/>
            <person name="Tapia P."/>
            <person name="Veloso J."/>
            <person name="Silva-Moreno E."/>
            <person name="Staats M."/>
            <person name="Valdes J.H."/>
            <person name="Van Kan J.A.L."/>
        </authorList>
    </citation>
    <scope>NUCLEOTIDE SEQUENCE [LARGE SCALE GENOMIC DNA]</scope>
    <source>
        <strain evidence="1 2">Bp0003</strain>
    </source>
</reference>
<dbReference type="Proteomes" id="UP000297910">
    <property type="component" value="Unassembled WGS sequence"/>
</dbReference>
<accession>A0A4Z1EK96</accession>
<name>A0A4Z1EK96_9HELO</name>
<protein>
    <submittedName>
        <fullName evidence="1">Uncharacterized protein</fullName>
    </submittedName>
</protein>
<proteinExistence type="predicted"/>
<sequence length="141" mass="15723">MASAALHVFDTPPFTPQSTRKIAIKSSPKTPKLKNLSLSAIQTPSITQLNKLDIQEQCATTINTLKRIRKDIDVKITAVKKLVAYAKKQRNNWIAAGCLADVIDEAIAEYGAEVARLTKNPDQKRRDAGIRQIRTWLNDAR</sequence>
<organism evidence="1 2">
    <name type="scientific">Botrytis paeoniae</name>
    <dbReference type="NCBI Taxonomy" id="278948"/>
    <lineage>
        <taxon>Eukaryota</taxon>
        <taxon>Fungi</taxon>
        <taxon>Dikarya</taxon>
        <taxon>Ascomycota</taxon>
        <taxon>Pezizomycotina</taxon>
        <taxon>Leotiomycetes</taxon>
        <taxon>Helotiales</taxon>
        <taxon>Sclerotiniaceae</taxon>
        <taxon>Botrytis</taxon>
    </lineage>
</organism>
<dbReference type="EMBL" id="PQXI01000908">
    <property type="protein sequence ID" value="TGO11609.1"/>
    <property type="molecule type" value="Genomic_DNA"/>
</dbReference>
<evidence type="ECO:0000313" key="2">
    <source>
        <dbReference type="Proteomes" id="UP000297910"/>
    </source>
</evidence>
<dbReference type="AlphaFoldDB" id="A0A4Z1EK96"/>
<gene>
    <name evidence="1" type="ORF">BPAE_0911g00030</name>
</gene>
<keyword evidence="2" id="KW-1185">Reference proteome</keyword>